<dbReference type="InterPro" id="IPR044497">
    <property type="entry name" value="AKR4A/B"/>
</dbReference>
<dbReference type="InterPro" id="IPR018170">
    <property type="entry name" value="Aldo/ket_reductase_CS"/>
</dbReference>
<evidence type="ECO:0000313" key="7">
    <source>
        <dbReference type="Proteomes" id="UP001161247"/>
    </source>
</evidence>
<evidence type="ECO:0000259" key="5">
    <source>
        <dbReference type="Pfam" id="PF00248"/>
    </source>
</evidence>
<dbReference type="EMBL" id="OX459124">
    <property type="protein sequence ID" value="CAI9113260.1"/>
    <property type="molecule type" value="Genomic_DNA"/>
</dbReference>
<gene>
    <name evidence="6" type="ORF">OLC1_LOCUS20306</name>
</gene>
<dbReference type="PROSITE" id="PS00798">
    <property type="entry name" value="ALDOKETO_REDUCTASE_1"/>
    <property type="match status" value="1"/>
</dbReference>
<evidence type="ECO:0000256" key="3">
    <source>
        <dbReference type="PIRSR" id="PIRSR000097-2"/>
    </source>
</evidence>
<dbReference type="PRINTS" id="PR00069">
    <property type="entry name" value="ALDKETRDTASE"/>
</dbReference>
<dbReference type="PROSITE" id="PS00062">
    <property type="entry name" value="ALDOKETO_REDUCTASE_2"/>
    <property type="match status" value="1"/>
</dbReference>
<dbReference type="Proteomes" id="UP001161247">
    <property type="component" value="Chromosome 7"/>
</dbReference>
<dbReference type="InterPro" id="IPR036812">
    <property type="entry name" value="NAD(P)_OxRdtase_dom_sf"/>
</dbReference>
<protein>
    <submittedName>
        <fullName evidence="6">OLC1v1013833C1</fullName>
    </submittedName>
</protein>
<reference evidence="6" key="1">
    <citation type="submission" date="2023-03" db="EMBL/GenBank/DDBJ databases">
        <authorList>
            <person name="Julca I."/>
        </authorList>
    </citation>
    <scope>NUCLEOTIDE SEQUENCE</scope>
</reference>
<dbReference type="GO" id="GO:0016616">
    <property type="term" value="F:oxidoreductase activity, acting on the CH-OH group of donors, NAD or NADP as acceptor"/>
    <property type="evidence" value="ECO:0007669"/>
    <property type="project" value="InterPro"/>
</dbReference>
<dbReference type="InterPro" id="IPR020471">
    <property type="entry name" value="AKR"/>
</dbReference>
<feature type="domain" description="NADP-dependent oxidoreductase" evidence="5">
    <location>
        <begin position="39"/>
        <end position="296"/>
    </location>
</feature>
<evidence type="ECO:0000256" key="2">
    <source>
        <dbReference type="PIRSR" id="PIRSR000097-1"/>
    </source>
</evidence>
<feature type="binding site" evidence="3">
    <location>
        <position position="125"/>
    </location>
    <ligand>
        <name>substrate</name>
    </ligand>
</feature>
<dbReference type="FunFam" id="3.20.20.100:FF:000014">
    <property type="entry name" value="NAD(P)-linked oxidoreductase superfamily protein"/>
    <property type="match status" value="1"/>
</dbReference>
<keyword evidence="7" id="KW-1185">Reference proteome</keyword>
<name>A0AAV1E2J5_OLDCO</name>
<proteinExistence type="predicted"/>
<sequence length="328" mass="36903">MAAKQEIVEPKIPEVLLNSGHKMPAIGYGCGGGTFPLLEESISIFLKAMEIGYRHFDTASSYGTEEALGKAVARALEIGLIKNRDELFITSKLWVTQNHPDLVLPSLKQTLETIGLEYLDLYLVHWPVRVKKEADAFKLTEGDVLPFDMIGTWKAMEDCSNLGLTKSIGLSNFSCEKISKLLENATIPPAVNQVEMNVGWQQRKLMPFSKEKGIHVCAWSPLGAYGRAFWGSNAVMENEILKDIAASKSKTISQVALRWIYEQEATPIVKSFNEERMKQNLQIFDWELTKEEHDLILQIPQRRVGTGDIFVYKNGPIKSVEELWDGDI</sequence>
<keyword evidence="1" id="KW-0560">Oxidoreductase</keyword>
<accession>A0AAV1E2J5</accession>
<dbReference type="PIRSF" id="PIRSF000097">
    <property type="entry name" value="AKR"/>
    <property type="match status" value="1"/>
</dbReference>
<evidence type="ECO:0000313" key="6">
    <source>
        <dbReference type="EMBL" id="CAI9113260.1"/>
    </source>
</evidence>
<dbReference type="InterPro" id="IPR023210">
    <property type="entry name" value="NADP_OxRdtase_dom"/>
</dbReference>
<dbReference type="Pfam" id="PF00248">
    <property type="entry name" value="Aldo_ket_red"/>
    <property type="match status" value="1"/>
</dbReference>
<evidence type="ECO:0000256" key="4">
    <source>
        <dbReference type="PIRSR" id="PIRSR000097-3"/>
    </source>
</evidence>
<dbReference type="PANTHER" id="PTHR11732">
    <property type="entry name" value="ALDO/KETO REDUCTASE"/>
    <property type="match status" value="1"/>
</dbReference>
<feature type="active site" description="Proton donor" evidence="2">
    <location>
        <position position="62"/>
    </location>
</feature>
<evidence type="ECO:0000256" key="1">
    <source>
        <dbReference type="ARBA" id="ARBA00023002"/>
    </source>
</evidence>
<dbReference type="Gene3D" id="3.20.20.100">
    <property type="entry name" value="NADP-dependent oxidoreductase domain"/>
    <property type="match status" value="1"/>
</dbReference>
<feature type="site" description="Lowers pKa of active site Tyr" evidence="4">
    <location>
        <position position="92"/>
    </location>
</feature>
<dbReference type="CDD" id="cd19124">
    <property type="entry name" value="AKR_AKR4A_4B"/>
    <property type="match status" value="1"/>
</dbReference>
<dbReference type="AlphaFoldDB" id="A0AAV1E2J5"/>
<dbReference type="PROSITE" id="PS00063">
    <property type="entry name" value="ALDOKETO_REDUCTASE_3"/>
    <property type="match status" value="1"/>
</dbReference>
<dbReference type="SUPFAM" id="SSF51430">
    <property type="entry name" value="NAD(P)-linked oxidoreductase"/>
    <property type="match status" value="1"/>
</dbReference>
<organism evidence="6 7">
    <name type="scientific">Oldenlandia corymbosa var. corymbosa</name>
    <dbReference type="NCBI Taxonomy" id="529605"/>
    <lineage>
        <taxon>Eukaryota</taxon>
        <taxon>Viridiplantae</taxon>
        <taxon>Streptophyta</taxon>
        <taxon>Embryophyta</taxon>
        <taxon>Tracheophyta</taxon>
        <taxon>Spermatophyta</taxon>
        <taxon>Magnoliopsida</taxon>
        <taxon>eudicotyledons</taxon>
        <taxon>Gunneridae</taxon>
        <taxon>Pentapetalae</taxon>
        <taxon>asterids</taxon>
        <taxon>lamiids</taxon>
        <taxon>Gentianales</taxon>
        <taxon>Rubiaceae</taxon>
        <taxon>Rubioideae</taxon>
        <taxon>Spermacoceae</taxon>
        <taxon>Hedyotis-Oldenlandia complex</taxon>
        <taxon>Oldenlandia</taxon>
    </lineage>
</organism>
<dbReference type="GO" id="GO:0044550">
    <property type="term" value="P:secondary metabolite biosynthetic process"/>
    <property type="evidence" value="ECO:0007669"/>
    <property type="project" value="UniProtKB-ARBA"/>
</dbReference>